<proteinExistence type="predicted"/>
<sequence length="87" mass="9714">MKEKKVIAKVIEVRGKGCDLGIKLGDEYVIDINKSEFCGWAYNALFPYAFSLKFGGTFPWEPEGNTTCVACPDPYNTVVFKLIALDE</sequence>
<dbReference type="NCBIfam" id="TIGR04076">
    <property type="entry name" value="TIGR04076 family protein"/>
    <property type="match status" value="1"/>
</dbReference>
<organism evidence="1 2">
    <name type="scientific">Lutispora saccharofermentans</name>
    <dbReference type="NCBI Taxonomy" id="3024236"/>
    <lineage>
        <taxon>Bacteria</taxon>
        <taxon>Bacillati</taxon>
        <taxon>Bacillota</taxon>
        <taxon>Clostridia</taxon>
        <taxon>Lutisporales</taxon>
        <taxon>Lutisporaceae</taxon>
        <taxon>Lutispora</taxon>
    </lineage>
</organism>
<evidence type="ECO:0000313" key="2">
    <source>
        <dbReference type="Proteomes" id="UP001651880"/>
    </source>
</evidence>
<evidence type="ECO:0000313" key="1">
    <source>
        <dbReference type="EMBL" id="MCQ1529381.1"/>
    </source>
</evidence>
<dbReference type="EMBL" id="JAJEKE010000005">
    <property type="protein sequence ID" value="MCQ1529381.1"/>
    <property type="molecule type" value="Genomic_DNA"/>
</dbReference>
<protein>
    <submittedName>
        <fullName evidence="1">TIGR04076 family protein</fullName>
    </submittedName>
</protein>
<name>A0ABT1NHP7_9FIRM</name>
<keyword evidence="2" id="KW-1185">Reference proteome</keyword>
<dbReference type="Proteomes" id="UP001651880">
    <property type="component" value="Unassembled WGS sequence"/>
</dbReference>
<comment type="caution">
    <text evidence="1">The sequence shown here is derived from an EMBL/GenBank/DDBJ whole genome shotgun (WGS) entry which is preliminary data.</text>
</comment>
<dbReference type="InterPro" id="IPR023811">
    <property type="entry name" value="CHP04076"/>
</dbReference>
<accession>A0ABT1NHP7</accession>
<dbReference type="RefSeq" id="WP_255226901.1">
    <property type="nucleotide sequence ID" value="NZ_JAJEKE010000005.1"/>
</dbReference>
<reference evidence="1 2" key="1">
    <citation type="submission" date="2021-10" db="EMBL/GenBank/DDBJ databases">
        <title>Lutispora strain m25 sp. nov., a thermophilic, non-spore-forming bacterium isolated from a lab-scale methanogenic bioreactor digesting anaerobic sludge.</title>
        <authorList>
            <person name="El Houari A."/>
            <person name="Mcdonald J."/>
        </authorList>
    </citation>
    <scope>NUCLEOTIDE SEQUENCE [LARGE SCALE GENOMIC DNA]</scope>
    <source>
        <strain evidence="2">m25</strain>
    </source>
</reference>
<gene>
    <name evidence="1" type="ORF">LJD61_07420</name>
</gene>